<organism evidence="2 3">
    <name type="scientific">Zosterops lateralis melanops</name>
    <dbReference type="NCBI Taxonomy" id="1220523"/>
    <lineage>
        <taxon>Eukaryota</taxon>
        <taxon>Metazoa</taxon>
        <taxon>Chordata</taxon>
        <taxon>Craniata</taxon>
        <taxon>Vertebrata</taxon>
        <taxon>Euteleostomi</taxon>
        <taxon>Archelosauria</taxon>
        <taxon>Archosauria</taxon>
        <taxon>Dinosauria</taxon>
        <taxon>Saurischia</taxon>
        <taxon>Theropoda</taxon>
        <taxon>Coelurosauria</taxon>
        <taxon>Aves</taxon>
        <taxon>Neognathae</taxon>
        <taxon>Neoaves</taxon>
        <taxon>Telluraves</taxon>
        <taxon>Australaves</taxon>
        <taxon>Passeriformes</taxon>
        <taxon>Sylvioidea</taxon>
        <taxon>Zosteropidae</taxon>
        <taxon>Zosterops</taxon>
    </lineage>
</organism>
<dbReference type="PANTHER" id="PTHR21847">
    <property type="entry name" value="EF-HAND CALCIUM-BINDING DOMAIN-CONTAINING PROTEIN 10"/>
    <property type="match status" value="1"/>
</dbReference>
<reference evidence="2" key="1">
    <citation type="submission" date="2025-08" db="UniProtKB">
        <authorList>
            <consortium name="Ensembl"/>
        </authorList>
    </citation>
    <scope>IDENTIFICATION</scope>
</reference>
<dbReference type="InterPro" id="IPR039879">
    <property type="entry name" value="EFC10"/>
</dbReference>
<sequence>MDEANVEAMFSLLDSSGRGIRPAQYREALKTLGLSTEDLELDDDDESITLDVFKEGICTDPLSLQAFARRF</sequence>
<keyword evidence="3" id="KW-1185">Reference proteome</keyword>
<name>A0A8D2QNP3_ZOSLA</name>
<proteinExistence type="predicted"/>
<evidence type="ECO:0000313" key="2">
    <source>
        <dbReference type="Ensembl" id="ENSZLMP00000006636.1"/>
    </source>
</evidence>
<dbReference type="AlphaFoldDB" id="A0A8D2QNP3"/>
<accession>A0A8D2QNP3</accession>
<evidence type="ECO:0000313" key="3">
    <source>
        <dbReference type="Proteomes" id="UP000694401"/>
    </source>
</evidence>
<reference evidence="2" key="2">
    <citation type="submission" date="2025-09" db="UniProtKB">
        <authorList>
            <consortium name="Ensembl"/>
        </authorList>
    </citation>
    <scope>IDENTIFICATION</scope>
</reference>
<protein>
    <recommendedName>
        <fullName evidence="1">EFCAB10 C-terminal EF-hand domain-containing protein</fullName>
    </recommendedName>
</protein>
<dbReference type="Pfam" id="PF24548">
    <property type="entry name" value="EF_EFCAB10_C"/>
    <property type="match status" value="1"/>
</dbReference>
<dbReference type="Proteomes" id="UP000694401">
    <property type="component" value="Unassembled WGS sequence"/>
</dbReference>
<evidence type="ECO:0000259" key="1">
    <source>
        <dbReference type="Pfam" id="PF24548"/>
    </source>
</evidence>
<feature type="domain" description="EFCAB10 C-terminal EF-hand" evidence="1">
    <location>
        <begin position="4"/>
        <end position="59"/>
    </location>
</feature>
<dbReference type="InterPro" id="IPR056587">
    <property type="entry name" value="EF_EFCAB10_C"/>
</dbReference>
<dbReference type="Ensembl" id="ENSZLMT00000006829.1">
    <property type="protein sequence ID" value="ENSZLMP00000006636.1"/>
    <property type="gene ID" value="ENSZLMG00000004710.1"/>
</dbReference>
<dbReference type="PANTHER" id="PTHR21847:SF1">
    <property type="entry name" value="EF-HAND CALCIUM-BINDING DOMAIN-CONTAINING PROTEIN 10"/>
    <property type="match status" value="1"/>
</dbReference>